<organism evidence="1 2">
    <name type="scientific">Mycobacterium asiaticum</name>
    <dbReference type="NCBI Taxonomy" id="1790"/>
    <lineage>
        <taxon>Bacteria</taxon>
        <taxon>Bacillati</taxon>
        <taxon>Actinomycetota</taxon>
        <taxon>Actinomycetes</taxon>
        <taxon>Mycobacteriales</taxon>
        <taxon>Mycobacteriaceae</taxon>
        <taxon>Mycobacterium</taxon>
    </lineage>
</organism>
<dbReference type="AlphaFoldDB" id="A0A1A3BK07"/>
<protein>
    <recommendedName>
        <fullName evidence="3">PE domain-containing protein</fullName>
    </recommendedName>
</protein>
<name>A0A1A3BK07_MYCAS</name>
<dbReference type="STRING" id="1790.A5645_17195"/>
<dbReference type="RefSeq" id="WP_065123307.1">
    <property type="nucleotide sequence ID" value="NZ_LZKQ01000303.1"/>
</dbReference>
<dbReference type="EMBL" id="LZKQ01000303">
    <property type="protein sequence ID" value="OBI74638.1"/>
    <property type="molecule type" value="Genomic_DNA"/>
</dbReference>
<evidence type="ECO:0000313" key="1">
    <source>
        <dbReference type="EMBL" id="OBI74638.1"/>
    </source>
</evidence>
<sequence length="104" mass="11146">MPPDLKVDIEWLRKDAKLWTDSATALAGFANTAAASKINSPFGSPAVGEMSYDPYTLIQDFLDAYNKFCDAVHDRAKVGETSMNGMGATLVAVANSFAATDIPR</sequence>
<gene>
    <name evidence="1" type="ORF">A9X01_05300</name>
</gene>
<evidence type="ECO:0000313" key="2">
    <source>
        <dbReference type="Proteomes" id="UP000093795"/>
    </source>
</evidence>
<evidence type="ECO:0008006" key="3">
    <source>
        <dbReference type="Google" id="ProtNLM"/>
    </source>
</evidence>
<dbReference type="Proteomes" id="UP000093795">
    <property type="component" value="Unassembled WGS sequence"/>
</dbReference>
<comment type="caution">
    <text evidence="1">The sequence shown here is derived from an EMBL/GenBank/DDBJ whole genome shotgun (WGS) entry which is preliminary data.</text>
</comment>
<accession>A0A1A3BK07</accession>
<dbReference type="OrthoDB" id="4744783at2"/>
<proteinExistence type="predicted"/>
<reference evidence="1 2" key="1">
    <citation type="submission" date="2016-06" db="EMBL/GenBank/DDBJ databases">
        <authorList>
            <person name="Kjaerup R.B."/>
            <person name="Dalgaard T.S."/>
            <person name="Juul-Madsen H.R."/>
        </authorList>
    </citation>
    <scope>NUCLEOTIDE SEQUENCE [LARGE SCALE GENOMIC DNA]</scope>
    <source>
        <strain evidence="1 2">1081914.2</strain>
    </source>
</reference>